<feature type="region of interest" description="Disordered" evidence="2">
    <location>
        <begin position="1076"/>
        <end position="1096"/>
    </location>
</feature>
<dbReference type="SMART" id="SM00355">
    <property type="entry name" value="ZnF_C2H2"/>
    <property type="match status" value="11"/>
</dbReference>
<evidence type="ECO:0000256" key="1">
    <source>
        <dbReference type="PROSITE-ProRule" id="PRU00042"/>
    </source>
</evidence>
<evidence type="ECO:0000313" key="4">
    <source>
        <dbReference type="EMBL" id="CBY37590.1"/>
    </source>
</evidence>
<evidence type="ECO:0000259" key="3">
    <source>
        <dbReference type="PROSITE" id="PS50157"/>
    </source>
</evidence>
<reference evidence="4" key="1">
    <citation type="journal article" date="2010" name="Science">
        <title>Plasticity of animal genome architecture unmasked by rapid evolution of a pelagic tunicate.</title>
        <authorList>
            <person name="Denoeud F."/>
            <person name="Henriet S."/>
            <person name="Mungpakdee S."/>
            <person name="Aury J.M."/>
            <person name="Da Silva C."/>
            <person name="Brinkmann H."/>
            <person name="Mikhaleva J."/>
            <person name="Olsen L.C."/>
            <person name="Jubin C."/>
            <person name="Canestro C."/>
            <person name="Bouquet J.M."/>
            <person name="Danks G."/>
            <person name="Poulain J."/>
            <person name="Campsteijn C."/>
            <person name="Adamski M."/>
            <person name="Cross I."/>
            <person name="Yadetie F."/>
            <person name="Muffato M."/>
            <person name="Louis A."/>
            <person name="Butcher S."/>
            <person name="Tsagkogeorga G."/>
            <person name="Konrad A."/>
            <person name="Singh S."/>
            <person name="Jensen M.F."/>
            <person name="Cong E.H."/>
            <person name="Eikeseth-Otteraa H."/>
            <person name="Noel B."/>
            <person name="Anthouard V."/>
            <person name="Porcel B.M."/>
            <person name="Kachouri-Lafond R."/>
            <person name="Nishino A."/>
            <person name="Ugolini M."/>
            <person name="Chourrout P."/>
            <person name="Nishida H."/>
            <person name="Aasland R."/>
            <person name="Huzurbazar S."/>
            <person name="Westhof E."/>
            <person name="Delsuc F."/>
            <person name="Lehrach H."/>
            <person name="Reinhardt R."/>
            <person name="Weissenbach J."/>
            <person name="Roy S.W."/>
            <person name="Artiguenave F."/>
            <person name="Postlethwait J.H."/>
            <person name="Manak J.R."/>
            <person name="Thompson E.M."/>
            <person name="Jaillon O."/>
            <person name="Du Pasquier L."/>
            <person name="Boudinot P."/>
            <person name="Liberles D.A."/>
            <person name="Volff J.N."/>
            <person name="Philippe H."/>
            <person name="Lenhard B."/>
            <person name="Roest Crollius H."/>
            <person name="Wincker P."/>
            <person name="Chourrout D."/>
        </authorList>
    </citation>
    <scope>NUCLEOTIDE SEQUENCE [LARGE SCALE GENOMIC DNA]</scope>
</reference>
<feature type="domain" description="C2H2-type" evidence="3">
    <location>
        <begin position="184"/>
        <end position="209"/>
    </location>
</feature>
<sequence>METNHAKKNAHFRRNIPCVQFVGPRCDDCGFTFPKPTEWSHPCESFKQITLTKEEKEEFGADLHGDESTPHSLGNHLGVKEEPDQAIRCDDCGENFFSEEDVYCHKWRDHCESNPALTVGKLLDATSVESSIEFLSDNLPSASSSQFTPASTDIHSRFSLAGVQKEWARGPPAKSSQNRPDLSYKCPIKSCGKAFSKLGGIFKHLVPAHGYSGVLFRMQDKVPGLMMICETCKWNYADKNAIYKHRHLNTCVSNIRITNEQKEAYENGPNKRPLDEIMAEIDFNVLESVTGENYRPPPGTRKRITPSNLMTLPADADTTQYIHDNIAANRSPSPPVTDLDNSQTTADARTSSFGQLGVDFDKLTPETAATLLQLITHSLSTGAQLPSINNISPEKNSHDENGHQTENNSNINICPAWGCKRKFTAFTHGGKSNISSLWIHMQNAHRNAFVVFRRMKRRGFDRYCDKCQFWLKGAEWYNHKNNRRYQTEGARPEGTYCDVYQKLAEGLETHENPLLLVDIKMCIENYDCIVDNAADLIAQQISMEDPTTEITEITDPDEFADVDQSPVHASFGISSRNSSPMPVSVPITESNNSRTNMVCPIKSCKKQVVKPETQSHACWKNLFTHIKANHKNAYVLFRRLERENTKKRCSECLFWFVNYRDYGAHNQRTGTNRDGGPRISYCQQYQRMALHDCKVKSIHELPSYEQLDFRVLEEVYKCKIPFDMEDSSPSPVPAIDLPVLAPELSISEEPEDIMSTEPVLPFGQDLIDTEVNPSHKPHDGQYLCAVRNCQQLIKTMKGVLGHMRIKHKREYIIFRRTKMALSHRKCEKCLFWFSSAKTYHQHKSQLPHQLPGENKGSECDAYIRIANTFTPYELADHSNFVTALFEYYVNSTYQDKPHSRRKTNESYLEKITAALSTSFPSSSANGLSGLSGLSLLEGFGNGLPVNGASSPSISKLTCDKTPDPETIIECPINDCPIQVKFSSLDVHISRKHPESFYHFKISDYEAFTYRCPDCKFGYFSEEYFKRDHIDCATNSEEKNRENIAPGDVEKGSQGNFSRHLKIIDCPVNLKLNTGEQKSPLQPLRGKSQDVANLSSKQDELERYDSISDVKAHCPDKNCIYVAPLRTLTTHASEKHPKLNVQFRTQKSEYFDQRCDACGFFFYSRSAIYNHKSTKKCEYYASERVKYETWLEEVGTQGSLTLQEQIRDTIKFNHGNKRKSALEYAGDLKRSKFDLDQNLDSSVADSQSLSTPVPRDCPYCLSKCLAGTFTGLCAHIRGSHPDRYIEYRTTKWPTTTHICKRCKFGTELPVEVWRRQHTSKVCNDNIASFKKYDTSRLTIEEPTRGDENPCPICNQETLGVKVCFTGVFLELSYVLRITHVYKLDILLSG</sequence>
<gene>
    <name evidence="4" type="ORF">GSOID_T00031060001</name>
</gene>
<dbReference type="InterPro" id="IPR013087">
    <property type="entry name" value="Znf_C2H2_type"/>
</dbReference>
<keyword evidence="1" id="KW-0862">Zinc</keyword>
<dbReference type="Proteomes" id="UP000011014">
    <property type="component" value="Unassembled WGS sequence"/>
</dbReference>
<feature type="domain" description="C2H2-type" evidence="3">
    <location>
        <begin position="87"/>
        <end position="115"/>
    </location>
</feature>
<organism evidence="4">
    <name type="scientific">Oikopleura dioica</name>
    <name type="common">Tunicate</name>
    <dbReference type="NCBI Taxonomy" id="34765"/>
    <lineage>
        <taxon>Eukaryota</taxon>
        <taxon>Metazoa</taxon>
        <taxon>Chordata</taxon>
        <taxon>Tunicata</taxon>
        <taxon>Appendicularia</taxon>
        <taxon>Copelata</taxon>
        <taxon>Oikopleuridae</taxon>
        <taxon>Oikopleura</taxon>
    </lineage>
</organism>
<protein>
    <recommendedName>
        <fullName evidence="3">C2H2-type domain-containing protein</fullName>
    </recommendedName>
</protein>
<dbReference type="EMBL" id="FN655013">
    <property type="protein sequence ID" value="CBY37590.1"/>
    <property type="molecule type" value="Genomic_DNA"/>
</dbReference>
<dbReference type="PROSITE" id="PS50157">
    <property type="entry name" value="ZINC_FINGER_C2H2_2"/>
    <property type="match status" value="2"/>
</dbReference>
<keyword evidence="1" id="KW-0863">Zinc-finger</keyword>
<dbReference type="PROSITE" id="PS00028">
    <property type="entry name" value="ZINC_FINGER_C2H2_1"/>
    <property type="match status" value="3"/>
</dbReference>
<feature type="non-terminal residue" evidence="4">
    <location>
        <position position="1388"/>
    </location>
</feature>
<feature type="compositionally biased region" description="Polar residues" evidence="2">
    <location>
        <begin position="385"/>
        <end position="394"/>
    </location>
</feature>
<proteinExistence type="predicted"/>
<evidence type="ECO:0000256" key="2">
    <source>
        <dbReference type="SAM" id="MobiDB-lite"/>
    </source>
</evidence>
<keyword evidence="1" id="KW-0479">Metal-binding</keyword>
<accession>E4YQ44</accession>
<dbReference type="GO" id="GO:0008270">
    <property type="term" value="F:zinc ion binding"/>
    <property type="evidence" value="ECO:0007669"/>
    <property type="project" value="UniProtKB-KW"/>
</dbReference>
<name>E4YQ44_OIKDI</name>
<feature type="region of interest" description="Disordered" evidence="2">
    <location>
        <begin position="385"/>
        <end position="407"/>
    </location>
</feature>